<evidence type="ECO:0000313" key="6">
    <source>
        <dbReference type="EMBL" id="MDA0166661.1"/>
    </source>
</evidence>
<comment type="catalytic activity">
    <reaction evidence="3 4">
        <text>DNA(n) + a 2'-deoxyribonucleoside 5'-triphosphate = DNA(n+1) + diphosphate</text>
        <dbReference type="Rhea" id="RHEA:22508"/>
        <dbReference type="Rhea" id="RHEA-COMP:17339"/>
        <dbReference type="Rhea" id="RHEA-COMP:17340"/>
        <dbReference type="ChEBI" id="CHEBI:33019"/>
        <dbReference type="ChEBI" id="CHEBI:61560"/>
        <dbReference type="ChEBI" id="CHEBI:173112"/>
        <dbReference type="EC" id="2.7.7.7"/>
    </reaction>
</comment>
<evidence type="ECO:0000259" key="5">
    <source>
        <dbReference type="PROSITE" id="PS50173"/>
    </source>
</evidence>
<feature type="active site" evidence="4">
    <location>
        <position position="150"/>
    </location>
</feature>
<dbReference type="NCBIfam" id="NF002677">
    <property type="entry name" value="PRK02406.1"/>
    <property type="match status" value="1"/>
</dbReference>
<dbReference type="GO" id="GO:0000287">
    <property type="term" value="F:magnesium ion binding"/>
    <property type="evidence" value="ECO:0007669"/>
    <property type="project" value="UniProtKB-UniRule"/>
</dbReference>
<dbReference type="EMBL" id="JAPDOD010000072">
    <property type="protein sequence ID" value="MDA0166661.1"/>
    <property type="molecule type" value="Genomic_DNA"/>
</dbReference>
<keyword evidence="4" id="KW-0239">DNA-directed DNA polymerase</keyword>
<name>A0A9X3N3L2_9ACTN</name>
<comment type="subunit">
    <text evidence="4">Monomer.</text>
</comment>
<dbReference type="GO" id="GO:0006281">
    <property type="term" value="P:DNA repair"/>
    <property type="evidence" value="ECO:0007669"/>
    <property type="project" value="UniProtKB-UniRule"/>
</dbReference>
<dbReference type="InterPro" id="IPR001126">
    <property type="entry name" value="UmuC"/>
</dbReference>
<dbReference type="PANTHER" id="PTHR11076">
    <property type="entry name" value="DNA REPAIR POLYMERASE UMUC / TRANSFERASE FAMILY MEMBER"/>
    <property type="match status" value="1"/>
</dbReference>
<keyword evidence="4" id="KW-0479">Metal-binding</keyword>
<organism evidence="6 7">
    <name type="scientific">Solirubrobacter ginsenosidimutans</name>
    <dbReference type="NCBI Taxonomy" id="490573"/>
    <lineage>
        <taxon>Bacteria</taxon>
        <taxon>Bacillati</taxon>
        <taxon>Actinomycetota</taxon>
        <taxon>Thermoleophilia</taxon>
        <taxon>Solirubrobacterales</taxon>
        <taxon>Solirubrobacteraceae</taxon>
        <taxon>Solirubrobacter</taxon>
    </lineage>
</organism>
<dbReference type="InterPro" id="IPR050116">
    <property type="entry name" value="DNA_polymerase-Y"/>
</dbReference>
<comment type="similarity">
    <text evidence="1 4">Belongs to the DNA polymerase type-Y family.</text>
</comment>
<dbReference type="InterPro" id="IPR036775">
    <property type="entry name" value="DNA_pol_Y-fam_lit_finger_sf"/>
</dbReference>
<feature type="domain" description="UmuC" evidence="5">
    <location>
        <begin position="55"/>
        <end position="231"/>
    </location>
</feature>
<comment type="subcellular location">
    <subcellularLocation>
        <location evidence="4">Cytoplasm</location>
    </subcellularLocation>
</comment>
<keyword evidence="4" id="KW-0235">DNA replication</keyword>
<evidence type="ECO:0000256" key="4">
    <source>
        <dbReference type="HAMAP-Rule" id="MF_01113"/>
    </source>
</evidence>
<dbReference type="Pfam" id="PF00817">
    <property type="entry name" value="IMS"/>
    <property type="match status" value="1"/>
</dbReference>
<comment type="cofactor">
    <cofactor evidence="4">
        <name>Mg(2+)</name>
        <dbReference type="ChEBI" id="CHEBI:18420"/>
    </cofactor>
    <text evidence="4">Binds 2 magnesium ions per subunit.</text>
</comment>
<evidence type="ECO:0000256" key="1">
    <source>
        <dbReference type="ARBA" id="ARBA00010945"/>
    </source>
</evidence>
<dbReference type="HAMAP" id="MF_01113">
    <property type="entry name" value="DNApol_IV"/>
    <property type="match status" value="1"/>
</dbReference>
<dbReference type="GO" id="GO:0005829">
    <property type="term" value="C:cytosol"/>
    <property type="evidence" value="ECO:0007669"/>
    <property type="project" value="TreeGrafter"/>
</dbReference>
<keyword evidence="4" id="KW-0460">Magnesium</keyword>
<dbReference type="Pfam" id="PF11798">
    <property type="entry name" value="IMS_HHH"/>
    <property type="match status" value="1"/>
</dbReference>
<dbReference type="SUPFAM" id="SSF100879">
    <property type="entry name" value="Lesion bypass DNA polymerase (Y-family), little finger domain"/>
    <property type="match status" value="1"/>
</dbReference>
<sequence>MPAIAPAATARRETAGFWWSCRRPTTATGARSVPGPHSVRMIGEHVFVSTDEANILHADLDSFFASVEQRDDPRLLGRPVIVGAGVVLAASYEAKAFGVKTAMPGGRARELCPHAVVVPPRFEAYSAASKAVFAVFEDTAPVVEGLSIDEAFIDVRGMRRIAGAPVEIAARLRARVASEVGLPITVGVARTKFLAKVASGVAKPDGLLLVEPARELEFLHPLPVEKLWGVGVKTADKLHARGITTVGEVAAVSELALVGMLGRASGRHLHALANNRDPRRVEVGRRRRSIGGQRAIGRRGQPKAPEFLDEVLVGLIDRITRRLRAARRVARTVILRLRFDDFSRVTRSLTIAQASAESRVLLGAARELLESALPTIRARGCTLVGLSLTNLEDVDAVQLAFEVDKVRTLALDSAVDEVREKFGSSVLTRGVLLGRDSGIEMPLLDND</sequence>
<keyword evidence="4" id="KW-0227">DNA damage</keyword>
<dbReference type="InterPro" id="IPR017961">
    <property type="entry name" value="DNA_pol_Y-fam_little_finger"/>
</dbReference>
<feature type="site" description="Substrate discrimination" evidence="4">
    <location>
        <position position="64"/>
    </location>
</feature>
<keyword evidence="4" id="KW-0963">Cytoplasm</keyword>
<keyword evidence="4" id="KW-0234">DNA repair</keyword>
<keyword evidence="4" id="KW-0515">Mutator protein</keyword>
<reference evidence="6" key="1">
    <citation type="submission" date="2022-10" db="EMBL/GenBank/DDBJ databases">
        <title>The WGS of Solirubrobacter ginsenosidimutans DSM 21036.</title>
        <authorList>
            <person name="Jiang Z."/>
        </authorList>
    </citation>
    <scope>NUCLEOTIDE SEQUENCE</scope>
    <source>
        <strain evidence="6">DSM 21036</strain>
    </source>
</reference>
<dbReference type="InterPro" id="IPR022880">
    <property type="entry name" value="DNApol_IV"/>
</dbReference>
<dbReference type="EC" id="2.7.7.7" evidence="4"/>
<dbReference type="CDD" id="cd03586">
    <property type="entry name" value="PolY_Pol_IV_kappa"/>
    <property type="match status" value="1"/>
</dbReference>
<accession>A0A9X3N3L2</accession>
<dbReference type="Pfam" id="PF11799">
    <property type="entry name" value="IMS_C"/>
    <property type="match status" value="1"/>
</dbReference>
<keyword evidence="4 6" id="KW-0548">Nucleotidyltransferase</keyword>
<dbReference type="GO" id="GO:0003684">
    <property type="term" value="F:damaged DNA binding"/>
    <property type="evidence" value="ECO:0007669"/>
    <property type="project" value="InterPro"/>
</dbReference>
<dbReference type="Gene3D" id="3.40.1170.60">
    <property type="match status" value="1"/>
</dbReference>
<evidence type="ECO:0000256" key="2">
    <source>
        <dbReference type="ARBA" id="ARBA00025589"/>
    </source>
</evidence>
<evidence type="ECO:0000313" key="7">
    <source>
        <dbReference type="Proteomes" id="UP001149140"/>
    </source>
</evidence>
<dbReference type="Gene3D" id="3.30.70.270">
    <property type="match status" value="1"/>
</dbReference>
<dbReference type="PANTHER" id="PTHR11076:SF33">
    <property type="entry name" value="DNA POLYMERASE KAPPA"/>
    <property type="match status" value="1"/>
</dbReference>
<keyword evidence="4" id="KW-0238">DNA-binding</keyword>
<protein>
    <recommendedName>
        <fullName evidence="4">DNA polymerase IV</fullName>
        <shortName evidence="4">Pol IV</shortName>
        <ecNumber evidence="4">2.7.7.7</ecNumber>
    </recommendedName>
</protein>
<dbReference type="InterPro" id="IPR024728">
    <property type="entry name" value="PolY_HhH_motif"/>
</dbReference>
<dbReference type="GO" id="GO:0006261">
    <property type="term" value="P:DNA-templated DNA replication"/>
    <property type="evidence" value="ECO:0007669"/>
    <property type="project" value="UniProtKB-UniRule"/>
</dbReference>
<comment type="function">
    <text evidence="2 4">Poorly processive, error-prone DNA polymerase involved in untargeted mutagenesis. Copies undamaged DNA at stalled replication forks, which arise in vivo from mismatched or misaligned primer ends. These misaligned primers can be extended by PolIV. Exhibits no 3'-5' exonuclease (proofreading) activity. May be involved in translesional synthesis, in conjunction with the beta clamp from PolIII.</text>
</comment>
<feature type="binding site" evidence="4">
    <location>
        <position position="149"/>
    </location>
    <ligand>
        <name>Mg(2+)</name>
        <dbReference type="ChEBI" id="CHEBI:18420"/>
    </ligand>
</feature>
<feature type="binding site" evidence="4">
    <location>
        <position position="59"/>
    </location>
    <ligand>
        <name>Mg(2+)</name>
        <dbReference type="ChEBI" id="CHEBI:18420"/>
    </ligand>
</feature>
<proteinExistence type="inferred from homology"/>
<evidence type="ECO:0000256" key="3">
    <source>
        <dbReference type="ARBA" id="ARBA00049244"/>
    </source>
</evidence>
<keyword evidence="7" id="KW-1185">Reference proteome</keyword>
<dbReference type="PROSITE" id="PS50173">
    <property type="entry name" value="UMUC"/>
    <property type="match status" value="1"/>
</dbReference>
<dbReference type="Proteomes" id="UP001149140">
    <property type="component" value="Unassembled WGS sequence"/>
</dbReference>
<dbReference type="AlphaFoldDB" id="A0A9X3N3L2"/>
<dbReference type="InterPro" id="IPR043502">
    <property type="entry name" value="DNA/RNA_pol_sf"/>
</dbReference>
<dbReference type="Gene3D" id="3.30.1490.100">
    <property type="entry name" value="DNA polymerase, Y-family, little finger domain"/>
    <property type="match status" value="1"/>
</dbReference>
<comment type="caution">
    <text evidence="6">The sequence shown here is derived from an EMBL/GenBank/DDBJ whole genome shotgun (WGS) entry which is preliminary data.</text>
</comment>
<dbReference type="GO" id="GO:0009432">
    <property type="term" value="P:SOS response"/>
    <property type="evidence" value="ECO:0007669"/>
    <property type="project" value="TreeGrafter"/>
</dbReference>
<dbReference type="SUPFAM" id="SSF56672">
    <property type="entry name" value="DNA/RNA polymerases"/>
    <property type="match status" value="1"/>
</dbReference>
<dbReference type="NCBIfam" id="NF003015">
    <property type="entry name" value="PRK03858.1"/>
    <property type="match status" value="1"/>
</dbReference>
<dbReference type="InterPro" id="IPR043128">
    <property type="entry name" value="Rev_trsase/Diguanyl_cyclase"/>
</dbReference>
<dbReference type="GO" id="GO:0042276">
    <property type="term" value="P:error-prone translesion synthesis"/>
    <property type="evidence" value="ECO:0007669"/>
    <property type="project" value="TreeGrafter"/>
</dbReference>
<gene>
    <name evidence="4 6" type="primary">dinB</name>
    <name evidence="6" type="ORF">OM076_40745</name>
</gene>
<dbReference type="GO" id="GO:0003887">
    <property type="term" value="F:DNA-directed DNA polymerase activity"/>
    <property type="evidence" value="ECO:0007669"/>
    <property type="project" value="UniProtKB-UniRule"/>
</dbReference>
<dbReference type="Gene3D" id="1.10.150.20">
    <property type="entry name" value="5' to 3' exonuclease, C-terminal subdomain"/>
    <property type="match status" value="1"/>
</dbReference>
<keyword evidence="4 6" id="KW-0808">Transferase</keyword>